<dbReference type="Gene3D" id="3.30.70.260">
    <property type="match status" value="1"/>
</dbReference>
<dbReference type="RefSeq" id="WP_028310645.1">
    <property type="nucleotide sequence ID" value="NZ_AXWS01000007.1"/>
</dbReference>
<dbReference type="PANTHER" id="PTHR38036:SF1">
    <property type="entry name" value="UPF0250 PROTEIN YBED"/>
    <property type="match status" value="1"/>
</dbReference>
<sequence length="91" mass="10216">MAEPQNLDSLIEYPVDFPIKIMGKRHDDFANTMVTIVLRHAPDWDSATLEMRPSKSGSYLSLTATIRAVNRQQLDALYTELSGHPMVSVVL</sequence>
<keyword evidence="3" id="KW-1185">Reference proteome</keyword>
<evidence type="ECO:0000256" key="1">
    <source>
        <dbReference type="ARBA" id="ARBA00008460"/>
    </source>
</evidence>
<accession>A0A8B6X1Q8</accession>
<dbReference type="InterPro" id="IPR007454">
    <property type="entry name" value="UPF0250_YbeD-like"/>
</dbReference>
<reference evidence="4" key="1">
    <citation type="submission" date="2025-08" db="UniProtKB">
        <authorList>
            <consortium name="RefSeq"/>
        </authorList>
    </citation>
    <scope>IDENTIFICATION</scope>
</reference>
<evidence type="ECO:0000313" key="3">
    <source>
        <dbReference type="Proteomes" id="UP000675920"/>
    </source>
</evidence>
<dbReference type="PANTHER" id="PTHR38036">
    <property type="entry name" value="UPF0250 PROTEIN YBED"/>
    <property type="match status" value="1"/>
</dbReference>
<dbReference type="InterPro" id="IPR027471">
    <property type="entry name" value="YbeD-like_sf"/>
</dbReference>
<protein>
    <recommendedName>
        <fullName evidence="2">UPF0250 protein</fullName>
    </recommendedName>
</protein>
<name>A0A8B6X1Q8_9BURK</name>
<dbReference type="Pfam" id="PF04359">
    <property type="entry name" value="DUF493"/>
    <property type="match status" value="1"/>
</dbReference>
<dbReference type="GO" id="GO:0005829">
    <property type="term" value="C:cytosol"/>
    <property type="evidence" value="ECO:0007669"/>
    <property type="project" value="TreeGrafter"/>
</dbReference>
<proteinExistence type="inferred from homology"/>
<dbReference type="AlphaFoldDB" id="A0A8B6X1Q8"/>
<dbReference type="SUPFAM" id="SSF117991">
    <property type="entry name" value="YbeD/HP0495-like"/>
    <property type="match status" value="1"/>
</dbReference>
<dbReference type="OrthoDB" id="9793424at2"/>
<dbReference type="HAMAP" id="MF_00659">
    <property type="entry name" value="UPF0250"/>
    <property type="match status" value="1"/>
</dbReference>
<dbReference type="Proteomes" id="UP000675920">
    <property type="component" value="Unplaced"/>
</dbReference>
<evidence type="ECO:0000313" key="4">
    <source>
        <dbReference type="RefSeq" id="WP_028310645.1"/>
    </source>
</evidence>
<organism evidence="3 4">
    <name type="scientific">Derxia gummosa DSM 723</name>
    <dbReference type="NCBI Taxonomy" id="1121388"/>
    <lineage>
        <taxon>Bacteria</taxon>
        <taxon>Pseudomonadati</taxon>
        <taxon>Pseudomonadota</taxon>
        <taxon>Betaproteobacteria</taxon>
        <taxon>Burkholderiales</taxon>
        <taxon>Alcaligenaceae</taxon>
        <taxon>Derxia</taxon>
    </lineage>
</organism>
<evidence type="ECO:0000256" key="2">
    <source>
        <dbReference type="HAMAP-Rule" id="MF_00659"/>
    </source>
</evidence>
<comment type="similarity">
    <text evidence="1 2">Belongs to the UPF0250 family.</text>
</comment>